<sequence length="58" mass="6963">MDKQFDSFIMKRCEQYIKNTENITEEQLNDFKGIYQAGFQDALKILQSEKKIEIHSYI</sequence>
<evidence type="ECO:0000313" key="2">
    <source>
        <dbReference type="Proteomes" id="UP000001349"/>
    </source>
</evidence>
<proteinExistence type="predicted"/>
<dbReference type="HOGENOM" id="CLU_2971296_0_0_9"/>
<dbReference type="RefSeq" id="WP_015926615.1">
    <property type="nucleotide sequence ID" value="NC_011898.1"/>
</dbReference>
<evidence type="ECO:0000313" key="1">
    <source>
        <dbReference type="EMBL" id="ACL77557.1"/>
    </source>
</evidence>
<dbReference type="KEGG" id="cce:Ccel_3268"/>
<dbReference type="EMBL" id="CP001348">
    <property type="protein sequence ID" value="ACL77557.1"/>
    <property type="molecule type" value="Genomic_DNA"/>
</dbReference>
<dbReference type="Proteomes" id="UP000001349">
    <property type="component" value="Chromosome"/>
</dbReference>
<organism evidence="1 2">
    <name type="scientific">Ruminiclostridium cellulolyticum (strain ATCC 35319 / DSM 5812 / JCM 6584 / H10)</name>
    <name type="common">Clostridium cellulolyticum</name>
    <dbReference type="NCBI Taxonomy" id="394503"/>
    <lineage>
        <taxon>Bacteria</taxon>
        <taxon>Bacillati</taxon>
        <taxon>Bacillota</taxon>
        <taxon>Clostridia</taxon>
        <taxon>Eubacteriales</taxon>
        <taxon>Oscillospiraceae</taxon>
        <taxon>Ruminiclostridium</taxon>
    </lineage>
</organism>
<gene>
    <name evidence="1" type="ordered locus">Ccel_3268</name>
</gene>
<accession>B8I101</accession>
<keyword evidence="2" id="KW-1185">Reference proteome</keyword>
<reference evidence="1 2" key="1">
    <citation type="submission" date="2009-01" db="EMBL/GenBank/DDBJ databases">
        <title>Complete sequence of Clostridium cellulolyticum H10.</title>
        <authorList>
            <consortium name="US DOE Joint Genome Institute"/>
            <person name="Lucas S."/>
            <person name="Copeland A."/>
            <person name="Lapidus A."/>
            <person name="Glavina del Rio T."/>
            <person name="Dalin E."/>
            <person name="Tice H."/>
            <person name="Bruce D."/>
            <person name="Goodwin L."/>
            <person name="Pitluck S."/>
            <person name="Chertkov O."/>
            <person name="Saunders E."/>
            <person name="Brettin T."/>
            <person name="Detter J.C."/>
            <person name="Han C."/>
            <person name="Larimer F."/>
            <person name="Land M."/>
            <person name="Hauser L."/>
            <person name="Kyrpides N."/>
            <person name="Ivanova N."/>
            <person name="Zhou J."/>
            <person name="Richardson P."/>
        </authorList>
    </citation>
    <scope>NUCLEOTIDE SEQUENCE [LARGE SCALE GENOMIC DNA]</scope>
    <source>
        <strain evidence="2">ATCC 35319 / DSM 5812 / JCM 6584 / H10</strain>
    </source>
</reference>
<protein>
    <submittedName>
        <fullName evidence="1">Uncharacterized protein</fullName>
    </submittedName>
</protein>
<dbReference type="AlphaFoldDB" id="B8I101"/>
<name>B8I101_RUMCH</name>